<evidence type="ECO:0000256" key="7">
    <source>
        <dbReference type="ARBA" id="ARBA00022741"/>
    </source>
</evidence>
<evidence type="ECO:0000256" key="1">
    <source>
        <dbReference type="ARBA" id="ARBA00002912"/>
    </source>
</evidence>
<evidence type="ECO:0000256" key="10">
    <source>
        <dbReference type="RuleBase" id="RU004187"/>
    </source>
</evidence>
<comment type="subcellular location">
    <subcellularLocation>
        <location evidence="2">Cytoplasm</location>
    </subcellularLocation>
</comment>
<dbReference type="SUPFAM" id="SSF52029">
    <property type="entry name" value="GroEL apical domain-like"/>
    <property type="match status" value="1"/>
</dbReference>
<dbReference type="HOGENOM" id="CLU_008891_7_3_1"/>
<dbReference type="PANTHER" id="PTHR11353">
    <property type="entry name" value="CHAPERONIN"/>
    <property type="match status" value="1"/>
</dbReference>
<dbReference type="InterPro" id="IPR027409">
    <property type="entry name" value="GroEL-like_apical_dom_sf"/>
</dbReference>
<keyword evidence="6" id="KW-0963">Cytoplasm</keyword>
<evidence type="ECO:0000256" key="8">
    <source>
        <dbReference type="ARBA" id="ARBA00022840"/>
    </source>
</evidence>
<dbReference type="FunCoup" id="S7XFW2">
    <property type="interactions" value="295"/>
</dbReference>
<dbReference type="GO" id="GO:0016887">
    <property type="term" value="F:ATP hydrolysis activity"/>
    <property type="evidence" value="ECO:0007669"/>
    <property type="project" value="InterPro"/>
</dbReference>
<evidence type="ECO:0000256" key="4">
    <source>
        <dbReference type="ARBA" id="ARBA00011381"/>
    </source>
</evidence>
<dbReference type="STRING" id="1358809.S7XFW2"/>
<dbReference type="OrthoDB" id="10248520at2759"/>
<gene>
    <name evidence="12" type="ORF">SLOPH_1924</name>
</gene>
<comment type="function">
    <text evidence="1">Molecular chaperone; assists the folding of proteins upon ATP hydrolysis.</text>
</comment>
<dbReference type="InterPro" id="IPR017998">
    <property type="entry name" value="Chaperone_TCP-1"/>
</dbReference>
<keyword evidence="9 10" id="KW-0143">Chaperone</keyword>
<evidence type="ECO:0000256" key="9">
    <source>
        <dbReference type="ARBA" id="ARBA00023186"/>
    </source>
</evidence>
<dbReference type="InterPro" id="IPR012719">
    <property type="entry name" value="Chap_CCT_gamma"/>
</dbReference>
<comment type="caution">
    <text evidence="12">The sequence shown here is derived from an EMBL/GenBank/DDBJ whole genome shotgun (WGS) entry which is preliminary data.</text>
</comment>
<dbReference type="AlphaFoldDB" id="S7XFW2"/>
<sequence>MSSQQQPMSYIILVKDQALRIQQENVEALNMISSIISSCLGPLSLQKLVLTKIGSLEITNDGHSILRELDVTHPAAKSIVELARTQDDEVGDGTTSVIILAAAIMRRMSKLLLKKYHPIKICSVLSRALKYAVKCMNDNGVEIKNEEFIHRIVAGSVSTKICSILGIDIASLAIKAVDIVYDDLLVKKVDIKSLAKVEKIFTPGYSGSEVLNGVIINKTLIHPQMRKRIENPRILIIDTPLEYKKGESQTNYEFHNEKDFTRALKIEEEQIEEMCKKIIEMKPDMVVTEKGICDYAISLFYQNNITALRRFKKTETLRLSKCTGGLIGSRTEDLTERNIGTECSLFEYEKIGDEYYCKFISKSPKACSVLLKGPSRDIINELERNFYDAVKVAKNIKLSPKMCVGGGATEMYVANELKKSNEFISSFEKEVVFEIAEAIKIIPSTLAKNSGVFDPLALMAELEDKHMSDSFYGIDGVKGVVADMREIIVEPIAIKIQCLKSAIEAVILLLRVDGIIQSRKNK</sequence>
<dbReference type="Gene3D" id="3.50.7.10">
    <property type="entry name" value="GroEL"/>
    <property type="match status" value="1"/>
</dbReference>
<organism evidence="12 13">
    <name type="scientific">Spraguea lophii (strain 42_110)</name>
    <name type="common">Microsporidian parasite</name>
    <dbReference type="NCBI Taxonomy" id="1358809"/>
    <lineage>
        <taxon>Eukaryota</taxon>
        <taxon>Fungi</taxon>
        <taxon>Fungi incertae sedis</taxon>
        <taxon>Microsporidia</taxon>
        <taxon>Spragueidae</taxon>
        <taxon>Spraguea</taxon>
    </lineage>
</organism>
<dbReference type="InterPro" id="IPR002194">
    <property type="entry name" value="Chaperonin_TCP-1_CS"/>
</dbReference>
<dbReference type="InterPro" id="IPR027413">
    <property type="entry name" value="GROEL-like_equatorial_sf"/>
</dbReference>
<dbReference type="GO" id="GO:0140662">
    <property type="term" value="F:ATP-dependent protein folding chaperone"/>
    <property type="evidence" value="ECO:0007669"/>
    <property type="project" value="InterPro"/>
</dbReference>
<dbReference type="GO" id="GO:0051082">
    <property type="term" value="F:unfolded protein binding"/>
    <property type="evidence" value="ECO:0007669"/>
    <property type="project" value="EnsemblFungi"/>
</dbReference>
<accession>S7XFW2</accession>
<name>S7XFW2_SPRLO</name>
<evidence type="ECO:0000313" key="13">
    <source>
        <dbReference type="Proteomes" id="UP000014978"/>
    </source>
</evidence>
<dbReference type="InterPro" id="IPR002423">
    <property type="entry name" value="Cpn60/GroEL/TCP-1"/>
</dbReference>
<proteinExistence type="inferred from homology"/>
<evidence type="ECO:0000256" key="11">
    <source>
        <dbReference type="RuleBase" id="RU004191"/>
    </source>
</evidence>
<dbReference type="PROSITE" id="PS00995">
    <property type="entry name" value="TCP1_3"/>
    <property type="match status" value="1"/>
</dbReference>
<evidence type="ECO:0000313" key="12">
    <source>
        <dbReference type="EMBL" id="EPR77939.1"/>
    </source>
</evidence>
<dbReference type="NCBIfam" id="TIGR02344">
    <property type="entry name" value="chap_CCT_gamma"/>
    <property type="match status" value="1"/>
</dbReference>
<dbReference type="EMBL" id="ATCN01001135">
    <property type="protein sequence ID" value="EPR77939.1"/>
    <property type="molecule type" value="Genomic_DNA"/>
</dbReference>
<dbReference type="Gene3D" id="3.30.260.10">
    <property type="entry name" value="TCP-1-like chaperonin intermediate domain"/>
    <property type="match status" value="1"/>
</dbReference>
<dbReference type="SUPFAM" id="SSF54849">
    <property type="entry name" value="GroEL-intermediate domain like"/>
    <property type="match status" value="1"/>
</dbReference>
<dbReference type="Pfam" id="PF00118">
    <property type="entry name" value="Cpn60_TCP1"/>
    <property type="match status" value="1"/>
</dbReference>
<comment type="subunit">
    <text evidence="4">Component of the T-complex protein 1 (TCP1) complex.</text>
</comment>
<dbReference type="SUPFAM" id="SSF48592">
    <property type="entry name" value="GroEL equatorial domain-like"/>
    <property type="match status" value="1"/>
</dbReference>
<dbReference type="GO" id="GO:0005524">
    <property type="term" value="F:ATP binding"/>
    <property type="evidence" value="ECO:0007669"/>
    <property type="project" value="UniProtKB-KW"/>
</dbReference>
<dbReference type="OMA" id="CGGSTIR"/>
<evidence type="ECO:0000256" key="5">
    <source>
        <dbReference type="ARBA" id="ARBA00017187"/>
    </source>
</evidence>
<dbReference type="PRINTS" id="PR00304">
    <property type="entry name" value="TCOMPLEXTCP1"/>
</dbReference>
<dbReference type="GO" id="GO:0005832">
    <property type="term" value="C:chaperonin-containing T-complex"/>
    <property type="evidence" value="ECO:0007669"/>
    <property type="project" value="EnsemblFungi"/>
</dbReference>
<evidence type="ECO:0000256" key="2">
    <source>
        <dbReference type="ARBA" id="ARBA00004496"/>
    </source>
</evidence>
<dbReference type="Proteomes" id="UP000014978">
    <property type="component" value="Unassembled WGS sequence"/>
</dbReference>
<dbReference type="InterPro" id="IPR027410">
    <property type="entry name" value="TCP-1-like_intermed_sf"/>
</dbReference>
<dbReference type="Gene3D" id="1.10.560.10">
    <property type="entry name" value="GroEL-like equatorial domain"/>
    <property type="match status" value="1"/>
</dbReference>
<evidence type="ECO:0000256" key="3">
    <source>
        <dbReference type="ARBA" id="ARBA00008020"/>
    </source>
</evidence>
<evidence type="ECO:0000256" key="6">
    <source>
        <dbReference type="ARBA" id="ARBA00022490"/>
    </source>
</evidence>
<dbReference type="InParanoid" id="S7XFW2"/>
<keyword evidence="13" id="KW-1185">Reference proteome</keyword>
<keyword evidence="8 10" id="KW-0067">ATP-binding</keyword>
<reference evidence="13" key="1">
    <citation type="journal article" date="2013" name="PLoS Genet.">
        <title>The genome of Spraguea lophii and the basis of host-microsporidian interactions.</title>
        <authorList>
            <person name="Campbell S.E."/>
            <person name="Williams T.A."/>
            <person name="Yousuf A."/>
            <person name="Soanes D.M."/>
            <person name="Paszkiewicz K.H."/>
            <person name="Williams B.A.P."/>
        </authorList>
    </citation>
    <scope>NUCLEOTIDE SEQUENCE [LARGE SCALE GENOMIC DNA]</scope>
    <source>
        <strain evidence="13">42_110</strain>
    </source>
</reference>
<keyword evidence="7 10" id="KW-0547">Nucleotide-binding</keyword>
<comment type="similarity">
    <text evidence="3 10">Belongs to the TCP-1 chaperonin family.</text>
</comment>
<protein>
    <recommendedName>
        <fullName evidence="5 11">T-complex protein 1 subunit gamma</fullName>
    </recommendedName>
</protein>
<dbReference type="VEuPathDB" id="MicrosporidiaDB:SLOPH_1924"/>